<evidence type="ECO:0000256" key="6">
    <source>
        <dbReference type="ARBA" id="ARBA00023134"/>
    </source>
</evidence>
<dbReference type="InterPro" id="IPR005225">
    <property type="entry name" value="Small_GTP-bd"/>
</dbReference>
<evidence type="ECO:0000313" key="11">
    <source>
        <dbReference type="Proteomes" id="UP000069940"/>
    </source>
</evidence>
<keyword evidence="2 8" id="KW-0547">Nucleotide-binding</keyword>
<keyword evidence="11" id="KW-1185">Reference proteome</keyword>
<evidence type="ECO:0000256" key="3">
    <source>
        <dbReference type="ARBA" id="ARBA00022792"/>
    </source>
</evidence>
<keyword evidence="5 8" id="KW-0496">Mitochondrion</keyword>
<organism evidence="10 11">
    <name type="scientific">Aedes albopictus</name>
    <name type="common">Asian tiger mosquito</name>
    <name type="synonym">Stegomyia albopicta</name>
    <dbReference type="NCBI Taxonomy" id="7160"/>
    <lineage>
        <taxon>Eukaryota</taxon>
        <taxon>Metazoa</taxon>
        <taxon>Ecdysozoa</taxon>
        <taxon>Arthropoda</taxon>
        <taxon>Hexapoda</taxon>
        <taxon>Insecta</taxon>
        <taxon>Pterygota</taxon>
        <taxon>Neoptera</taxon>
        <taxon>Endopterygota</taxon>
        <taxon>Diptera</taxon>
        <taxon>Nematocera</taxon>
        <taxon>Culicoidea</taxon>
        <taxon>Culicidae</taxon>
        <taxon>Culicinae</taxon>
        <taxon>Aedini</taxon>
        <taxon>Aedes</taxon>
        <taxon>Stegomyia</taxon>
    </lineage>
</organism>
<keyword evidence="3 8" id="KW-0999">Mitochondrion inner membrane</keyword>
<feature type="binding site" evidence="8">
    <location>
        <begin position="182"/>
        <end position="185"/>
    </location>
    <ligand>
        <name>GTP</name>
        <dbReference type="ChEBI" id="CHEBI:37565"/>
    </ligand>
</feature>
<evidence type="ECO:0000256" key="1">
    <source>
        <dbReference type="ARBA" id="ARBA00005454"/>
    </source>
</evidence>
<dbReference type="SUPFAM" id="SSF52540">
    <property type="entry name" value="P-loop containing nucleoside triphosphate hydrolases"/>
    <property type="match status" value="1"/>
</dbReference>
<dbReference type="PRINTS" id="PR00315">
    <property type="entry name" value="ELONGATNFCT"/>
</dbReference>
<dbReference type="InterPro" id="IPR035654">
    <property type="entry name" value="LepA_IV"/>
</dbReference>
<dbReference type="PANTHER" id="PTHR43512:SF7">
    <property type="entry name" value="TRANSLATION FACTOR GUF1, MITOCHONDRIAL"/>
    <property type="match status" value="1"/>
</dbReference>
<dbReference type="InterPro" id="IPR031157">
    <property type="entry name" value="G_TR_CS"/>
</dbReference>
<dbReference type="Pfam" id="PF00679">
    <property type="entry name" value="EFG_C"/>
    <property type="match status" value="1"/>
</dbReference>
<comment type="function">
    <text evidence="8">Promotes mitochondrial protein synthesis. May act as a fidelity factor of the translation reaction, by catalyzing a one-codon backward translocation of tRNAs on improperly translocated ribosomes. Binds to mitochondrial ribosomes in a GTP-dependent manner.</text>
</comment>
<keyword evidence="7 8" id="KW-0472">Membrane</keyword>
<evidence type="ECO:0000256" key="8">
    <source>
        <dbReference type="HAMAP-Rule" id="MF_03137"/>
    </source>
</evidence>
<dbReference type="NCBIfam" id="TIGR00231">
    <property type="entry name" value="small_GTP"/>
    <property type="match status" value="1"/>
</dbReference>
<dbReference type="Gene3D" id="3.30.70.870">
    <property type="entry name" value="Elongation Factor G (Translational Gtpase), domain 3"/>
    <property type="match status" value="1"/>
</dbReference>
<evidence type="ECO:0000256" key="4">
    <source>
        <dbReference type="ARBA" id="ARBA00022801"/>
    </source>
</evidence>
<keyword evidence="4 8" id="KW-0378">Hydrolase</keyword>
<dbReference type="Gene3D" id="3.30.70.2570">
    <property type="entry name" value="Elongation factor 4, C-terminal domain"/>
    <property type="match status" value="1"/>
</dbReference>
<dbReference type="GeneID" id="109414223"/>
<comment type="subcellular location">
    <subcellularLocation>
        <location evidence="8">Mitochondrion inner membrane</location>
        <topology evidence="8">Peripheral membrane protein</topology>
        <orientation evidence="8">Matrix side</orientation>
    </subcellularLocation>
</comment>
<sequence>MLFKLVSLSHSMHISRAIPLLIRHSRLTIARSLSTTRWLGSDDDDSHFDRIPVSRIRNFSIIAHVDHGKSTLADRLLELTGTISKKAGNKQVLDSLQVEKERGITVKAQTASLVYPYEGETYLLNLIDTPGHVDFSNEVSRSLAACDGVILLVDANEGVQAQTVANFHLARSKQLVIVPVLNKIDLKNARPDAVAQELFTLFEIDPDEVLRISAKVGTGCDAVLREIVRRLPAPDAQREANFRALIFDSWFDRYRGALNLIFVKDGEVRTGQEIVSCHTGKSYEVKSLAMLRPDERKVDKLVAGQVGLLGCNMRTSKESNIGDTLYVKKDKTCVPLPGFKPQQAMVFAGVYPADQSQHPYLKGAIEKLVLNDSAVTVTPDSSPALGQGWRLGFLGLLHLDVFSQRLQQEYDADPILTAPSVTYRIKLKGAKIIAAHGGSEEIYVSNPALFPDRTMVEEYYEPYVLGTIIAPTECTGPIIGLCVERRAIQKTSINIDNDRIMTTYLMPLNEIVLDFHDQLKSISSGYASFDYEDHGYVPSALVRMDILLNGQMVDELCTVVHISKAQSHARELVLKLKELIPRQMVQIAIQAVVGGKVVGRETLKAYRKDVTAKLYGGDVTRRMKLLKQQAEGKKKMRAIANINVPKDTFINVLKR</sequence>
<dbReference type="CDD" id="cd16260">
    <property type="entry name" value="EF4_III"/>
    <property type="match status" value="1"/>
</dbReference>
<feature type="domain" description="Tr-type G" evidence="9">
    <location>
        <begin position="54"/>
        <end position="235"/>
    </location>
</feature>
<dbReference type="InterPro" id="IPR009000">
    <property type="entry name" value="Transl_B-barrel_sf"/>
</dbReference>
<dbReference type="PANTHER" id="PTHR43512">
    <property type="entry name" value="TRANSLATION FACTOR GUF1-RELATED"/>
    <property type="match status" value="1"/>
</dbReference>
<dbReference type="Gene3D" id="3.40.50.300">
    <property type="entry name" value="P-loop containing nucleotide triphosphate hydrolases"/>
    <property type="match status" value="1"/>
</dbReference>
<keyword evidence="6 8" id="KW-0342">GTP-binding</keyword>
<comment type="similarity">
    <text evidence="1">Belongs to the TRAFAC class translation factor GTPase superfamily. Classic translation factor GTPase family. LepA subfamily.</text>
</comment>
<reference evidence="11" key="1">
    <citation type="journal article" date="2015" name="Proc. Natl. Acad. Sci. U.S.A.">
        <title>Genome sequence of the Asian Tiger mosquito, Aedes albopictus, reveals insights into its biology, genetics, and evolution.</title>
        <authorList>
            <person name="Chen X.G."/>
            <person name="Jiang X."/>
            <person name="Gu J."/>
            <person name="Xu M."/>
            <person name="Wu Y."/>
            <person name="Deng Y."/>
            <person name="Zhang C."/>
            <person name="Bonizzoni M."/>
            <person name="Dermauw W."/>
            <person name="Vontas J."/>
            <person name="Armbruster P."/>
            <person name="Huang X."/>
            <person name="Yang Y."/>
            <person name="Zhang H."/>
            <person name="He W."/>
            <person name="Peng H."/>
            <person name="Liu Y."/>
            <person name="Wu K."/>
            <person name="Chen J."/>
            <person name="Lirakis M."/>
            <person name="Topalis P."/>
            <person name="Van Leeuwen T."/>
            <person name="Hall A.B."/>
            <person name="Jiang X."/>
            <person name="Thorpe C."/>
            <person name="Mueller R.L."/>
            <person name="Sun C."/>
            <person name="Waterhouse R.M."/>
            <person name="Yan G."/>
            <person name="Tu Z.J."/>
            <person name="Fang X."/>
            <person name="James A.A."/>
        </authorList>
    </citation>
    <scope>NUCLEOTIDE SEQUENCE [LARGE SCALE GENOMIC DNA]</scope>
    <source>
        <strain evidence="11">Foshan</strain>
    </source>
</reference>
<dbReference type="HAMAP" id="MF_00071">
    <property type="entry name" value="LepA"/>
    <property type="match status" value="1"/>
</dbReference>
<dbReference type="EC" id="3.6.5.n1" evidence="8"/>
<feature type="binding site" evidence="8">
    <location>
        <begin position="128"/>
        <end position="132"/>
    </location>
    <ligand>
        <name>GTP</name>
        <dbReference type="ChEBI" id="CHEBI:37565"/>
    </ligand>
</feature>
<dbReference type="RefSeq" id="XP_019543911.3">
    <property type="nucleotide sequence ID" value="XM_019688366.3"/>
</dbReference>
<dbReference type="InterPro" id="IPR035647">
    <property type="entry name" value="EFG_III/V"/>
</dbReference>
<feature type="binding site" evidence="8">
    <location>
        <begin position="63"/>
        <end position="70"/>
    </location>
    <ligand>
        <name>GTP</name>
        <dbReference type="ChEBI" id="CHEBI:37565"/>
    </ligand>
</feature>
<dbReference type="InterPro" id="IPR027417">
    <property type="entry name" value="P-loop_NTPase"/>
</dbReference>
<comment type="similarity">
    <text evidence="8">Belongs to the GTP-binding elongation factor family. LepA subfamily.</text>
</comment>
<accession>A0ABM1YZT9</accession>
<dbReference type="PROSITE" id="PS51722">
    <property type="entry name" value="G_TR_2"/>
    <property type="match status" value="1"/>
</dbReference>
<dbReference type="NCBIfam" id="TIGR01393">
    <property type="entry name" value="lepA"/>
    <property type="match status" value="1"/>
</dbReference>
<dbReference type="InterPro" id="IPR013842">
    <property type="entry name" value="LepA_CTD"/>
</dbReference>
<dbReference type="InterPro" id="IPR006297">
    <property type="entry name" value="EF-4"/>
</dbReference>
<dbReference type="Pfam" id="PF06421">
    <property type="entry name" value="LepA_C"/>
    <property type="match status" value="1"/>
</dbReference>
<evidence type="ECO:0000256" key="5">
    <source>
        <dbReference type="ARBA" id="ARBA00023128"/>
    </source>
</evidence>
<evidence type="ECO:0000256" key="7">
    <source>
        <dbReference type="ARBA" id="ARBA00023136"/>
    </source>
</evidence>
<name>A0ABM1YZT9_AEDAL</name>
<dbReference type="Proteomes" id="UP000069940">
    <property type="component" value="Unassembled WGS sequence"/>
</dbReference>
<dbReference type="InterPro" id="IPR000640">
    <property type="entry name" value="EFG_V-like"/>
</dbReference>
<dbReference type="CDD" id="cd03709">
    <property type="entry name" value="lepA_C"/>
    <property type="match status" value="1"/>
</dbReference>
<evidence type="ECO:0000259" key="9">
    <source>
        <dbReference type="PROSITE" id="PS51722"/>
    </source>
</evidence>
<dbReference type="InterPro" id="IPR038363">
    <property type="entry name" value="LepA_C_sf"/>
</dbReference>
<dbReference type="EnsemblMetazoa" id="AALFPA23_013658.R19781">
    <property type="protein sequence ID" value="AALFPA23_013658.P19781"/>
    <property type="gene ID" value="AALFPA23_013658"/>
</dbReference>
<dbReference type="CDD" id="cd01890">
    <property type="entry name" value="LepA"/>
    <property type="match status" value="1"/>
</dbReference>
<comment type="catalytic activity">
    <reaction evidence="8">
        <text>GTP + H2O = GDP + phosphate + H(+)</text>
        <dbReference type="Rhea" id="RHEA:19669"/>
        <dbReference type="ChEBI" id="CHEBI:15377"/>
        <dbReference type="ChEBI" id="CHEBI:15378"/>
        <dbReference type="ChEBI" id="CHEBI:37565"/>
        <dbReference type="ChEBI" id="CHEBI:43474"/>
        <dbReference type="ChEBI" id="CHEBI:58189"/>
        <dbReference type="EC" id="3.6.5.n1"/>
    </reaction>
</comment>
<dbReference type="PROSITE" id="PS00301">
    <property type="entry name" value="G_TR_1"/>
    <property type="match status" value="1"/>
</dbReference>
<evidence type="ECO:0000313" key="10">
    <source>
        <dbReference type="EnsemblMetazoa" id="AALFPA23_013658.P19781"/>
    </source>
</evidence>
<dbReference type="Gene3D" id="3.30.70.240">
    <property type="match status" value="1"/>
</dbReference>
<evidence type="ECO:0000256" key="2">
    <source>
        <dbReference type="ARBA" id="ARBA00022741"/>
    </source>
</evidence>
<protein>
    <recommendedName>
        <fullName evidence="8">Translation factor GUF1 homolog, mitochondrial</fullName>
        <ecNumber evidence="8">3.6.5.n1</ecNumber>
    </recommendedName>
    <alternativeName>
        <fullName evidence="8">Elongation factor 4 homolog</fullName>
        <shortName evidence="8">EF-4</shortName>
    </alternativeName>
    <alternativeName>
        <fullName evidence="8">GTPase GUF1 homolog</fullName>
    </alternativeName>
    <alternativeName>
        <fullName evidence="8">Ribosomal back-translocase</fullName>
    </alternativeName>
</protein>
<keyword evidence="8" id="KW-0648">Protein biosynthesis</keyword>
<dbReference type="SUPFAM" id="SSF50447">
    <property type="entry name" value="Translation proteins"/>
    <property type="match status" value="1"/>
</dbReference>
<proteinExistence type="inferred from homology"/>
<reference evidence="10" key="2">
    <citation type="submission" date="2025-05" db="UniProtKB">
        <authorList>
            <consortium name="EnsemblMetazoa"/>
        </authorList>
    </citation>
    <scope>IDENTIFICATION</scope>
    <source>
        <strain evidence="10">Foshan</strain>
    </source>
</reference>
<dbReference type="SUPFAM" id="SSF54980">
    <property type="entry name" value="EF-G C-terminal domain-like"/>
    <property type="match status" value="2"/>
</dbReference>
<dbReference type="Gene3D" id="2.40.30.10">
    <property type="entry name" value="Translation factors"/>
    <property type="match status" value="1"/>
</dbReference>
<dbReference type="InterPro" id="IPR000795">
    <property type="entry name" value="T_Tr_GTP-bd_dom"/>
</dbReference>
<dbReference type="Pfam" id="PF00009">
    <property type="entry name" value="GTP_EFTU"/>
    <property type="match status" value="1"/>
</dbReference>
<dbReference type="CDD" id="cd03699">
    <property type="entry name" value="EF4_II"/>
    <property type="match status" value="1"/>
</dbReference>